<dbReference type="InterPro" id="IPR006350">
    <property type="entry name" value="Intron_endoG1"/>
</dbReference>
<dbReference type="EMBL" id="RSFW01000037">
    <property type="protein sequence ID" value="RSD21080.1"/>
    <property type="molecule type" value="Genomic_DNA"/>
</dbReference>
<dbReference type="NCBIfam" id="TIGR01453">
    <property type="entry name" value="grpIintron_endo"/>
    <property type="match status" value="1"/>
</dbReference>
<dbReference type="InterPro" id="IPR003611">
    <property type="entry name" value="NUMOD3"/>
</dbReference>
<feature type="domain" description="GIY-YIG" evidence="3">
    <location>
        <begin position="1"/>
        <end position="87"/>
    </location>
</feature>
<dbReference type="OrthoDB" id="2885760at2"/>
<sequence length="244" mass="28275">MIFYIYKITCTINGKVYIGQTKNIRKRWDEHKYHLRRNIHHSTHMQRAFNKHGEESFLHEVVETCSKEQADEREKFWIVFYDSTNKLKGFNLESGGNLLKQLAQETKDKIGRKNKLNYKKTHVFVNSPESIIKRSSSNTGKKRSPEFIERMSEIAKKRTGDSNPFYGRTHSPEVKEKISKANRGGTGGGKPKKKLLAINLETKEEIIFGSKCEAAKNGFPSRSYINKVLNGTFKQYNGYTFKEI</sequence>
<dbReference type="AlphaFoldDB" id="A0A427TDS1"/>
<comment type="similarity">
    <text evidence="1">To endonucleases of group I introns of fungi and phage.</text>
</comment>
<name>A0A427TDS1_9BACI</name>
<dbReference type="GO" id="GO:0004519">
    <property type="term" value="F:endonuclease activity"/>
    <property type="evidence" value="ECO:0007669"/>
    <property type="project" value="InterPro"/>
</dbReference>
<protein>
    <recommendedName>
        <fullName evidence="3">GIY-YIG domain-containing protein</fullName>
    </recommendedName>
</protein>
<dbReference type="Gene3D" id="3.40.1440.10">
    <property type="entry name" value="GIY-YIG endonuclease"/>
    <property type="match status" value="1"/>
</dbReference>
<evidence type="ECO:0000313" key="5">
    <source>
        <dbReference type="Proteomes" id="UP000279911"/>
    </source>
</evidence>
<dbReference type="PROSITE" id="PS50164">
    <property type="entry name" value="GIY_YIG"/>
    <property type="match status" value="1"/>
</dbReference>
<proteinExistence type="predicted"/>
<feature type="compositionally biased region" description="Basic and acidic residues" evidence="2">
    <location>
        <begin position="170"/>
        <end position="179"/>
    </location>
</feature>
<dbReference type="Pfam" id="PF07460">
    <property type="entry name" value="NUMOD3"/>
    <property type="match status" value="1"/>
</dbReference>
<accession>A0A427TDS1</accession>
<dbReference type="CDD" id="cd10437">
    <property type="entry name" value="GIY-YIG_HE_I-TevI_like"/>
    <property type="match status" value="1"/>
</dbReference>
<evidence type="ECO:0000256" key="1">
    <source>
        <dbReference type="ARBA" id="ARBA00010045"/>
    </source>
</evidence>
<dbReference type="Proteomes" id="UP000279911">
    <property type="component" value="Unassembled WGS sequence"/>
</dbReference>
<dbReference type="InterPro" id="IPR000305">
    <property type="entry name" value="GIY-YIG_endonuc"/>
</dbReference>
<dbReference type="SMART" id="SM00465">
    <property type="entry name" value="GIYc"/>
    <property type="match status" value="1"/>
</dbReference>
<evidence type="ECO:0000256" key="2">
    <source>
        <dbReference type="SAM" id="MobiDB-lite"/>
    </source>
</evidence>
<dbReference type="RefSeq" id="WP_125482257.1">
    <property type="nucleotide sequence ID" value="NZ_RSFW01000037.1"/>
</dbReference>
<reference evidence="5" key="1">
    <citation type="submission" date="2018-12" db="EMBL/GenBank/DDBJ databases">
        <title>Bacillus chawlae sp. nov., Bacillus glennii sp. nov., and Bacillus saganii sp. nov. Isolated from the Vehicle Assembly Building at Kennedy Space Center where the Viking Spacecraft were Assembled.</title>
        <authorList>
            <person name="Seuylemezian A."/>
            <person name="Vaishampayan P."/>
        </authorList>
    </citation>
    <scope>NUCLEOTIDE SEQUENCE [LARGE SCALE GENOMIC DNA]</scope>
    <source>
        <strain evidence="5">DSM 13966</strain>
    </source>
</reference>
<dbReference type="InterPro" id="IPR035901">
    <property type="entry name" value="GIY-YIG_endonuc_sf"/>
</dbReference>
<dbReference type="SUPFAM" id="SSF82771">
    <property type="entry name" value="GIY-YIG endonuclease"/>
    <property type="match status" value="1"/>
</dbReference>
<dbReference type="SUPFAM" id="SSF64496">
    <property type="entry name" value="DNA-binding domain of intron-encoded endonucleases"/>
    <property type="match status" value="1"/>
</dbReference>
<dbReference type="Pfam" id="PF01541">
    <property type="entry name" value="GIY-YIG"/>
    <property type="match status" value="1"/>
</dbReference>
<feature type="region of interest" description="Disordered" evidence="2">
    <location>
        <begin position="158"/>
        <end position="190"/>
    </location>
</feature>
<dbReference type="GO" id="GO:0003677">
    <property type="term" value="F:DNA binding"/>
    <property type="evidence" value="ECO:0007669"/>
    <property type="project" value="InterPro"/>
</dbReference>
<organism evidence="4 5">
    <name type="scientific">Mesobacillus subterraneus</name>
    <dbReference type="NCBI Taxonomy" id="285983"/>
    <lineage>
        <taxon>Bacteria</taxon>
        <taxon>Bacillati</taxon>
        <taxon>Bacillota</taxon>
        <taxon>Bacilli</taxon>
        <taxon>Bacillales</taxon>
        <taxon>Bacillaceae</taxon>
        <taxon>Mesobacillus</taxon>
    </lineage>
</organism>
<evidence type="ECO:0000259" key="3">
    <source>
        <dbReference type="PROSITE" id="PS50164"/>
    </source>
</evidence>
<dbReference type="SMART" id="SM00496">
    <property type="entry name" value="IENR2"/>
    <property type="match status" value="3"/>
</dbReference>
<evidence type="ECO:0000313" key="4">
    <source>
        <dbReference type="EMBL" id="RSD21080.1"/>
    </source>
</evidence>
<comment type="caution">
    <text evidence="4">The sequence shown here is derived from an EMBL/GenBank/DDBJ whole genome shotgun (WGS) entry which is preliminary data.</text>
</comment>
<gene>
    <name evidence="4" type="ORF">EJA10_22545</name>
</gene>